<sequence>MSSRLKPTLAISWGFEPPAVPTNEDKRTTEVVTTNIGETAKLWQSVLTDFSY</sequence>
<comment type="caution">
    <text evidence="1">The sequence shown here is derived from an EMBL/GenBank/DDBJ whole genome shotgun (WGS) entry which is preliminary data.</text>
</comment>
<keyword evidence="2" id="KW-1185">Reference proteome</keyword>
<dbReference type="EMBL" id="JAMXFF010000015">
    <property type="protein sequence ID" value="MCT7966984.1"/>
    <property type="molecule type" value="Genomic_DNA"/>
</dbReference>
<evidence type="ECO:0000313" key="1">
    <source>
        <dbReference type="EMBL" id="MCT7966984.1"/>
    </source>
</evidence>
<proteinExistence type="predicted"/>
<dbReference type="Proteomes" id="UP001525890">
    <property type="component" value="Unassembled WGS sequence"/>
</dbReference>
<organism evidence="1 2">
    <name type="scientific">Laspinema palackyanum D2a</name>
    <dbReference type="NCBI Taxonomy" id="2953684"/>
    <lineage>
        <taxon>Bacteria</taxon>
        <taxon>Bacillati</taxon>
        <taxon>Cyanobacteriota</taxon>
        <taxon>Cyanophyceae</taxon>
        <taxon>Oscillatoriophycideae</taxon>
        <taxon>Oscillatoriales</taxon>
        <taxon>Laspinemataceae</taxon>
        <taxon>Laspinema</taxon>
        <taxon>Laspinema palackyanum</taxon>
    </lineage>
</organism>
<protein>
    <submittedName>
        <fullName evidence="1">Uncharacterized protein</fullName>
    </submittedName>
</protein>
<name>A0ABT2MQG2_9CYAN</name>
<gene>
    <name evidence="1" type="ORF">NG799_11620</name>
</gene>
<dbReference type="RefSeq" id="WP_368006597.1">
    <property type="nucleotide sequence ID" value="NZ_JAMXFF010000015.1"/>
</dbReference>
<reference evidence="1 2" key="1">
    <citation type="journal article" date="2022" name="Front. Microbiol.">
        <title>High genomic differentiation and limited gene flow indicate recent cryptic speciation within the genus Laspinema (cyanobacteria).</title>
        <authorList>
            <person name="Stanojkovic A."/>
            <person name="Skoupy S."/>
            <person name="Skaloud P."/>
            <person name="Dvorak P."/>
        </authorList>
    </citation>
    <scope>NUCLEOTIDE SEQUENCE [LARGE SCALE GENOMIC DNA]</scope>
    <source>
        <strain evidence="1 2">D2a</strain>
    </source>
</reference>
<accession>A0ABT2MQG2</accession>
<evidence type="ECO:0000313" key="2">
    <source>
        <dbReference type="Proteomes" id="UP001525890"/>
    </source>
</evidence>